<evidence type="ECO:0000256" key="5">
    <source>
        <dbReference type="ARBA" id="ARBA00023014"/>
    </source>
</evidence>
<dbReference type="PIRSF" id="PIRSF000216">
    <property type="entry name" value="NADH_DH_24kDa"/>
    <property type="match status" value="1"/>
</dbReference>
<dbReference type="SUPFAM" id="SSF52833">
    <property type="entry name" value="Thioredoxin-like"/>
    <property type="match status" value="1"/>
</dbReference>
<organism evidence="8 9">
    <name type="scientific">Geochorda subterranea</name>
    <dbReference type="NCBI Taxonomy" id="3109564"/>
    <lineage>
        <taxon>Bacteria</taxon>
        <taxon>Bacillati</taxon>
        <taxon>Bacillota</taxon>
        <taxon>Limnochordia</taxon>
        <taxon>Limnochordales</taxon>
        <taxon>Geochordaceae</taxon>
        <taxon>Geochorda</taxon>
    </lineage>
</organism>
<dbReference type="RefSeq" id="WP_324668751.1">
    <property type="nucleotide sequence ID" value="NZ_CP141614.1"/>
</dbReference>
<dbReference type="InterPro" id="IPR028431">
    <property type="entry name" value="NADP_DH_HndA-like"/>
</dbReference>
<dbReference type="Gene3D" id="1.10.10.1590">
    <property type="entry name" value="NADH-quinone oxidoreductase subunit E"/>
    <property type="match status" value="1"/>
</dbReference>
<evidence type="ECO:0000256" key="7">
    <source>
        <dbReference type="SAM" id="MobiDB-lite"/>
    </source>
</evidence>
<keyword evidence="5" id="KW-0411">Iron-sulfur</keyword>
<keyword evidence="3" id="KW-0479">Metal-binding</keyword>
<dbReference type="CDD" id="cd03064">
    <property type="entry name" value="TRX_Fd_NuoE"/>
    <property type="match status" value="1"/>
</dbReference>
<dbReference type="EMBL" id="CP141614">
    <property type="protein sequence ID" value="WRP14428.1"/>
    <property type="molecule type" value="Genomic_DNA"/>
</dbReference>
<evidence type="ECO:0000313" key="9">
    <source>
        <dbReference type="Proteomes" id="UP001333102"/>
    </source>
</evidence>
<dbReference type="Pfam" id="PF01257">
    <property type="entry name" value="2Fe-2S_thioredx"/>
    <property type="match status" value="1"/>
</dbReference>
<gene>
    <name evidence="8" type="ORF">VLY81_13550</name>
</gene>
<name>A0ABZ1BPM8_9FIRM</name>
<comment type="similarity">
    <text evidence="1">Belongs to the complex I 24 kDa subunit family.</text>
</comment>
<dbReference type="PROSITE" id="PS01099">
    <property type="entry name" value="COMPLEX1_24K"/>
    <property type="match status" value="1"/>
</dbReference>
<comment type="cofactor">
    <cofactor evidence="6">
        <name>[2Fe-2S] cluster</name>
        <dbReference type="ChEBI" id="CHEBI:190135"/>
    </cofactor>
</comment>
<evidence type="ECO:0000256" key="2">
    <source>
        <dbReference type="ARBA" id="ARBA00022714"/>
    </source>
</evidence>
<dbReference type="InterPro" id="IPR042128">
    <property type="entry name" value="NuoE_dom"/>
</dbReference>
<protein>
    <submittedName>
        <fullName evidence="8">NAD(P)H-dependent oxidoreductase subunit E</fullName>
    </submittedName>
</protein>
<evidence type="ECO:0000256" key="6">
    <source>
        <dbReference type="ARBA" id="ARBA00034078"/>
    </source>
</evidence>
<proteinExistence type="inferred from homology"/>
<keyword evidence="2" id="KW-0001">2Fe-2S</keyword>
<keyword evidence="9" id="KW-1185">Reference proteome</keyword>
<dbReference type="Proteomes" id="UP001333102">
    <property type="component" value="Chromosome"/>
</dbReference>
<dbReference type="Gene3D" id="3.40.30.10">
    <property type="entry name" value="Glutaredoxin"/>
    <property type="match status" value="1"/>
</dbReference>
<dbReference type="PANTHER" id="PTHR43342">
    <property type="entry name" value="NADH-QUINONE OXIDOREDUCTASE, E SUBUNIT"/>
    <property type="match status" value="1"/>
</dbReference>
<sequence>MKVPASANLPTSSNGRPSGHRWLWSPSSPERPSIIPLLQEVQARLGYLPRDEVVKAAAACGMSVTQAYAVATFYNFFRLRPPGRHTIRICRGTACHVRGSAALLDHVEHLLGAGDGETTEDGDFSVETVACLGCCSRAPVVVVDETVHGRVGRQELTRLIRRLRSGVAAPRRERHEHDAR</sequence>
<dbReference type="InterPro" id="IPR036249">
    <property type="entry name" value="Thioredoxin-like_sf"/>
</dbReference>
<reference evidence="9" key="1">
    <citation type="submission" date="2023-12" db="EMBL/GenBank/DDBJ databases">
        <title>Novel isolates from deep terrestrial aquifers shed light on the physiology and ecology of the class Limnochordia.</title>
        <authorList>
            <person name="Karnachuk O.V."/>
            <person name="Lukina A.P."/>
            <person name="Avakyan M.R."/>
            <person name="Kadnikov V."/>
            <person name="Begmatov S."/>
            <person name="Beletsky A.V."/>
            <person name="Mardanov A.V."/>
            <person name="Ravin N.V."/>
        </authorList>
    </citation>
    <scope>NUCLEOTIDE SEQUENCE [LARGE SCALE GENOMIC DNA]</scope>
    <source>
        <strain evidence="9">LN</strain>
    </source>
</reference>
<dbReference type="PANTHER" id="PTHR43342:SF1">
    <property type="entry name" value="BIFURCATING [FEFE] HYDROGENASE GAMMA SUBUNIT"/>
    <property type="match status" value="1"/>
</dbReference>
<accession>A0ABZ1BPM8</accession>
<evidence type="ECO:0000256" key="4">
    <source>
        <dbReference type="ARBA" id="ARBA00023004"/>
    </source>
</evidence>
<feature type="region of interest" description="Disordered" evidence="7">
    <location>
        <begin position="1"/>
        <end position="25"/>
    </location>
</feature>
<evidence type="ECO:0000256" key="1">
    <source>
        <dbReference type="ARBA" id="ARBA00010643"/>
    </source>
</evidence>
<evidence type="ECO:0000256" key="3">
    <source>
        <dbReference type="ARBA" id="ARBA00022723"/>
    </source>
</evidence>
<dbReference type="InterPro" id="IPR002023">
    <property type="entry name" value="NuoE-like"/>
</dbReference>
<evidence type="ECO:0000313" key="8">
    <source>
        <dbReference type="EMBL" id="WRP14428.1"/>
    </source>
</evidence>
<dbReference type="InterPro" id="IPR041921">
    <property type="entry name" value="NuoE_N"/>
</dbReference>
<keyword evidence="4" id="KW-0408">Iron</keyword>